<dbReference type="EMBL" id="JAEUGD010000065">
    <property type="protein sequence ID" value="MBL6448759.1"/>
    <property type="molecule type" value="Genomic_DNA"/>
</dbReference>
<evidence type="ECO:0000313" key="3">
    <source>
        <dbReference type="Proteomes" id="UP000614216"/>
    </source>
</evidence>
<dbReference type="InterPro" id="IPR009577">
    <property type="entry name" value="Sm_multidrug_ex"/>
</dbReference>
<comment type="caution">
    <text evidence="2">The sequence shown here is derived from an EMBL/GenBank/DDBJ whole genome shotgun (WGS) entry which is preliminary data.</text>
</comment>
<accession>A0A937KDS3</accession>
<protein>
    <submittedName>
        <fullName evidence="2">Small multi-drug export protein</fullName>
    </submittedName>
</protein>
<gene>
    <name evidence="2" type="ORF">JMN32_20775</name>
</gene>
<dbReference type="RefSeq" id="WP_202858300.1">
    <property type="nucleotide sequence ID" value="NZ_JAEUGD010000065.1"/>
</dbReference>
<proteinExistence type="predicted"/>
<reference evidence="2" key="1">
    <citation type="submission" date="2021-01" db="EMBL/GenBank/DDBJ databases">
        <title>Fulvivirga kasyanovii gen. nov., sp nov., a novel member of the phylum Bacteroidetes isolated from seawater in a mussel farm.</title>
        <authorList>
            <person name="Zhao L.-H."/>
            <person name="Wang Z.-J."/>
        </authorList>
    </citation>
    <scope>NUCLEOTIDE SEQUENCE</scope>
    <source>
        <strain evidence="2">29W222</strain>
    </source>
</reference>
<name>A0A937KDS3_9BACT</name>
<keyword evidence="3" id="KW-1185">Reference proteome</keyword>
<feature type="transmembrane region" description="Helical" evidence="1">
    <location>
        <begin position="90"/>
        <end position="118"/>
    </location>
</feature>
<sequence>MFIDILFTILFSVSPLGEARVGIPYGILNGVPPVLAFLSGLAANLLVFPIMHTIVKAFDQRMWKYSLYKKQSVRLSRRAKNIVGSSIEKYGFWGLMIFVMIPLPVTGAYMGSIAAILFKIPPKRAFSAISLGVIISCSIVTLGAYFGNLGIQLI</sequence>
<dbReference type="Proteomes" id="UP000614216">
    <property type="component" value="Unassembled WGS sequence"/>
</dbReference>
<evidence type="ECO:0000313" key="2">
    <source>
        <dbReference type="EMBL" id="MBL6448759.1"/>
    </source>
</evidence>
<evidence type="ECO:0000256" key="1">
    <source>
        <dbReference type="SAM" id="Phobius"/>
    </source>
</evidence>
<feature type="transmembrane region" description="Helical" evidence="1">
    <location>
        <begin position="35"/>
        <end position="55"/>
    </location>
</feature>
<keyword evidence="1" id="KW-1133">Transmembrane helix</keyword>
<keyword evidence="1" id="KW-0472">Membrane</keyword>
<dbReference type="Pfam" id="PF06695">
    <property type="entry name" value="Sm_multidrug_ex"/>
    <property type="match status" value="1"/>
</dbReference>
<organism evidence="2 3">
    <name type="scientific">Fulvivirga marina</name>
    <dbReference type="NCBI Taxonomy" id="2494733"/>
    <lineage>
        <taxon>Bacteria</taxon>
        <taxon>Pseudomonadati</taxon>
        <taxon>Bacteroidota</taxon>
        <taxon>Cytophagia</taxon>
        <taxon>Cytophagales</taxon>
        <taxon>Fulvivirgaceae</taxon>
        <taxon>Fulvivirga</taxon>
    </lineage>
</organism>
<dbReference type="AlphaFoldDB" id="A0A937KDS3"/>
<keyword evidence="1" id="KW-0812">Transmembrane</keyword>
<feature type="transmembrane region" description="Helical" evidence="1">
    <location>
        <begin position="124"/>
        <end position="146"/>
    </location>
</feature>